<name>A0A8S5LW01_9CAUD</name>
<organism evidence="1">
    <name type="scientific">Siphoviridae sp. ctkzC12</name>
    <dbReference type="NCBI Taxonomy" id="2826446"/>
    <lineage>
        <taxon>Viruses</taxon>
        <taxon>Duplodnaviria</taxon>
        <taxon>Heunggongvirae</taxon>
        <taxon>Uroviricota</taxon>
        <taxon>Caudoviricetes</taxon>
    </lineage>
</organism>
<sequence>MENITVLFHKMTWMKNVITLHAEQLPHLNFRKFLPHMKLFMLYAMKKQMPLKK</sequence>
<evidence type="ECO:0000313" key="1">
    <source>
        <dbReference type="EMBL" id="DAD74039.1"/>
    </source>
</evidence>
<proteinExistence type="predicted"/>
<protein>
    <submittedName>
        <fullName evidence="1">Uncharacterized protein</fullName>
    </submittedName>
</protein>
<dbReference type="EMBL" id="BK014750">
    <property type="protein sequence ID" value="DAD74039.1"/>
    <property type="molecule type" value="Genomic_DNA"/>
</dbReference>
<accession>A0A8S5LW01</accession>
<reference evidence="1" key="1">
    <citation type="journal article" date="2021" name="Proc. Natl. Acad. Sci. U.S.A.">
        <title>A Catalog of Tens of Thousands of Viruses from Human Metagenomes Reveals Hidden Associations with Chronic Diseases.</title>
        <authorList>
            <person name="Tisza M.J."/>
            <person name="Buck C.B."/>
        </authorList>
    </citation>
    <scope>NUCLEOTIDE SEQUENCE</scope>
    <source>
        <strain evidence="1">CtkzC12</strain>
    </source>
</reference>